<dbReference type="InterPro" id="IPR044957">
    <property type="entry name" value="Ribosomal_bL32_bact"/>
</dbReference>
<organism evidence="6 7">
    <name type="scientific">Candidatus Daviesbacteria bacterium RIFCSPLOWO2_02_FULL_36_8</name>
    <dbReference type="NCBI Taxonomy" id="1797793"/>
    <lineage>
        <taxon>Bacteria</taxon>
        <taxon>Candidatus Daviesiibacteriota</taxon>
    </lineage>
</organism>
<evidence type="ECO:0000256" key="1">
    <source>
        <dbReference type="ARBA" id="ARBA00008560"/>
    </source>
</evidence>
<dbReference type="SUPFAM" id="SSF57829">
    <property type="entry name" value="Zn-binding ribosomal proteins"/>
    <property type="match status" value="1"/>
</dbReference>
<accession>A0A1F5MGF9</accession>
<evidence type="ECO:0000256" key="4">
    <source>
        <dbReference type="ARBA" id="ARBA00035178"/>
    </source>
</evidence>
<name>A0A1F5MGF9_9BACT</name>
<dbReference type="HAMAP" id="MF_00340">
    <property type="entry name" value="Ribosomal_bL32"/>
    <property type="match status" value="1"/>
</dbReference>
<dbReference type="GO" id="GO:0006412">
    <property type="term" value="P:translation"/>
    <property type="evidence" value="ECO:0007669"/>
    <property type="project" value="UniProtKB-UniRule"/>
</dbReference>
<protein>
    <recommendedName>
        <fullName evidence="4 5">Large ribosomal subunit protein bL32</fullName>
    </recommendedName>
</protein>
<comment type="similarity">
    <text evidence="1 5">Belongs to the bacterial ribosomal protein bL32 family.</text>
</comment>
<evidence type="ECO:0000256" key="3">
    <source>
        <dbReference type="ARBA" id="ARBA00023274"/>
    </source>
</evidence>
<gene>
    <name evidence="5" type="primary">rpmF</name>
    <name evidence="6" type="ORF">A3J13_01380</name>
</gene>
<evidence type="ECO:0000313" key="7">
    <source>
        <dbReference type="Proteomes" id="UP000183317"/>
    </source>
</evidence>
<proteinExistence type="inferred from homology"/>
<dbReference type="Proteomes" id="UP000183317">
    <property type="component" value="Unassembled WGS sequence"/>
</dbReference>
<dbReference type="PANTHER" id="PTHR35534:SF1">
    <property type="entry name" value="LARGE RIBOSOMAL SUBUNIT PROTEIN BL32"/>
    <property type="match status" value="1"/>
</dbReference>
<dbReference type="Pfam" id="PF01783">
    <property type="entry name" value="Ribosomal_L32p"/>
    <property type="match status" value="1"/>
</dbReference>
<dbReference type="GO" id="GO:0003735">
    <property type="term" value="F:structural constituent of ribosome"/>
    <property type="evidence" value="ECO:0007669"/>
    <property type="project" value="InterPro"/>
</dbReference>
<dbReference type="AlphaFoldDB" id="A0A1F5MGF9"/>
<dbReference type="InterPro" id="IPR011332">
    <property type="entry name" value="Ribosomal_zn-bd"/>
</dbReference>
<keyword evidence="2 5" id="KW-0689">Ribosomal protein</keyword>
<dbReference type="InterPro" id="IPR002677">
    <property type="entry name" value="Ribosomal_bL32"/>
</dbReference>
<dbReference type="NCBIfam" id="TIGR01031">
    <property type="entry name" value="rpmF_bact"/>
    <property type="match status" value="1"/>
</dbReference>
<dbReference type="EMBL" id="MFDU01000019">
    <property type="protein sequence ID" value="OGE64380.1"/>
    <property type="molecule type" value="Genomic_DNA"/>
</dbReference>
<evidence type="ECO:0000256" key="5">
    <source>
        <dbReference type="HAMAP-Rule" id="MF_00340"/>
    </source>
</evidence>
<keyword evidence="3 5" id="KW-0687">Ribonucleoprotein</keyword>
<reference evidence="6 7" key="1">
    <citation type="journal article" date="2016" name="Nat. Commun.">
        <title>Thousands of microbial genomes shed light on interconnected biogeochemical processes in an aquifer system.</title>
        <authorList>
            <person name="Anantharaman K."/>
            <person name="Brown C.T."/>
            <person name="Hug L.A."/>
            <person name="Sharon I."/>
            <person name="Castelle C.J."/>
            <person name="Probst A.J."/>
            <person name="Thomas B.C."/>
            <person name="Singh A."/>
            <person name="Wilkins M.J."/>
            <person name="Karaoz U."/>
            <person name="Brodie E.L."/>
            <person name="Williams K.H."/>
            <person name="Hubbard S.S."/>
            <person name="Banfield J.F."/>
        </authorList>
    </citation>
    <scope>NUCLEOTIDE SEQUENCE [LARGE SCALE GENOMIC DNA]</scope>
</reference>
<dbReference type="PANTHER" id="PTHR35534">
    <property type="entry name" value="50S RIBOSOMAL PROTEIN L32"/>
    <property type="match status" value="1"/>
</dbReference>
<sequence>MAGEPKRRHSSGRKNTRRASINLAVNLTECKNCNKPTRSHMVCANCGFYGGKSLKKEKVQVTKA</sequence>
<dbReference type="GO" id="GO:0015934">
    <property type="term" value="C:large ribosomal subunit"/>
    <property type="evidence" value="ECO:0007669"/>
    <property type="project" value="InterPro"/>
</dbReference>
<evidence type="ECO:0000313" key="6">
    <source>
        <dbReference type="EMBL" id="OGE64380.1"/>
    </source>
</evidence>
<comment type="caution">
    <text evidence="6">The sequence shown here is derived from an EMBL/GenBank/DDBJ whole genome shotgun (WGS) entry which is preliminary data.</text>
</comment>
<evidence type="ECO:0000256" key="2">
    <source>
        <dbReference type="ARBA" id="ARBA00022980"/>
    </source>
</evidence>